<dbReference type="AlphaFoldDB" id="A0A552DER4"/>
<feature type="domain" description="Aminoglycoside phosphotransferase" evidence="1">
    <location>
        <begin position="203"/>
        <end position="262"/>
    </location>
</feature>
<organism evidence="2 3">
    <name type="scientific">Microcystis aeruginosa Ma_SC_T_19800800_S464</name>
    <dbReference type="NCBI Taxonomy" id="2486257"/>
    <lineage>
        <taxon>Bacteria</taxon>
        <taxon>Bacillati</taxon>
        <taxon>Cyanobacteriota</taxon>
        <taxon>Cyanophyceae</taxon>
        <taxon>Oscillatoriophycideae</taxon>
        <taxon>Chroococcales</taxon>
        <taxon>Microcystaceae</taxon>
        <taxon>Microcystis</taxon>
    </lineage>
</organism>
<dbReference type="EMBL" id="SFBL01000215">
    <property type="protein sequence ID" value="TRU20708.1"/>
    <property type="molecule type" value="Genomic_DNA"/>
</dbReference>
<comment type="caution">
    <text evidence="2">The sequence shown here is derived from an EMBL/GenBank/DDBJ whole genome shotgun (WGS) entry which is preliminary data.</text>
</comment>
<reference evidence="2 3" key="1">
    <citation type="submission" date="2019-01" db="EMBL/GenBank/DDBJ databases">
        <title>Coherence of Microcystis species and biogeography revealed through population genomics.</title>
        <authorList>
            <person name="Perez-Carrascal O.M."/>
            <person name="Terrat Y."/>
            <person name="Giani A."/>
            <person name="Fortin N."/>
            <person name="Tromas N."/>
            <person name="Shapiro B.J."/>
        </authorList>
    </citation>
    <scope>NUCLEOTIDE SEQUENCE [LARGE SCALE GENOMIC DNA]</scope>
    <source>
        <strain evidence="2">Ma_SC_T_19800800_S464</strain>
    </source>
</reference>
<evidence type="ECO:0000313" key="3">
    <source>
        <dbReference type="Proteomes" id="UP000319313"/>
    </source>
</evidence>
<sequence length="376" mass="43238">MVFALNSSNVFSYLSDQNLLNTGQKYLEKVELIEAKNFNLLVTFSDQSKLLVKQERYQKQGKVIGEFFGEWKSQEFLRQMPEFCPLKNYGNRVIHFDPDNSILVFHYLEDYQDLTNIYQTSNFPIKIAKDIGYFSAFLHRETFQNQEYKNFWAADKNSLSTEPLKFLIEGLERITPEVFSVVPADGLKFFVLYQKYDSLGQAISELKQAFQASCLTHGDLKINNILLSKNWQNLDQKLLCVIDWERASWGDPAFDLGMLISSYLQLWLNSLVISRTLSIETSLKLATIPLENIQPSLGSLMQNYLEIFPEILEIRPDFIERVIQFAGLGLIQQIQAMIQYHKVFGNLGIAMLQVAKTLLCRPQASIATVFGANIVF</sequence>
<evidence type="ECO:0000259" key="1">
    <source>
        <dbReference type="Pfam" id="PF01636"/>
    </source>
</evidence>
<evidence type="ECO:0000313" key="2">
    <source>
        <dbReference type="EMBL" id="TRU20708.1"/>
    </source>
</evidence>
<gene>
    <name evidence="2" type="ORF">EWV81_21730</name>
</gene>
<dbReference type="SUPFAM" id="SSF56112">
    <property type="entry name" value="Protein kinase-like (PK-like)"/>
    <property type="match status" value="1"/>
</dbReference>
<proteinExistence type="predicted"/>
<dbReference type="Pfam" id="PF01636">
    <property type="entry name" value="APH"/>
    <property type="match status" value="1"/>
</dbReference>
<dbReference type="InterPro" id="IPR011009">
    <property type="entry name" value="Kinase-like_dom_sf"/>
</dbReference>
<dbReference type="Proteomes" id="UP000319313">
    <property type="component" value="Unassembled WGS sequence"/>
</dbReference>
<name>A0A552DER4_MICAE</name>
<dbReference type="InterPro" id="IPR002575">
    <property type="entry name" value="Aminoglycoside_PTrfase"/>
</dbReference>
<accession>A0A552DER4</accession>
<protein>
    <submittedName>
        <fullName evidence="2">DUF1679 domain-containing protein</fullName>
    </submittedName>
</protein>
<dbReference type="Gene3D" id="3.90.1200.10">
    <property type="match status" value="1"/>
</dbReference>